<dbReference type="Gene3D" id="3.40.50.880">
    <property type="match status" value="1"/>
</dbReference>
<dbReference type="SUPFAM" id="SSF52317">
    <property type="entry name" value="Class I glutamine amidotransferase-like"/>
    <property type="match status" value="1"/>
</dbReference>
<evidence type="ECO:0000256" key="2">
    <source>
        <dbReference type="ARBA" id="ARBA00022670"/>
    </source>
</evidence>
<comment type="similarity">
    <text evidence="1">Belongs to the peptidase S51 family.</text>
</comment>
<keyword evidence="4" id="KW-0720">Serine protease</keyword>
<gene>
    <name evidence="5" type="ORF">A2720_01495</name>
</gene>
<accession>A0A1F5NUF2</accession>
<evidence type="ECO:0000256" key="3">
    <source>
        <dbReference type="ARBA" id="ARBA00022801"/>
    </source>
</evidence>
<evidence type="ECO:0000313" key="6">
    <source>
        <dbReference type="Proteomes" id="UP000178892"/>
    </source>
</evidence>
<evidence type="ECO:0008006" key="7">
    <source>
        <dbReference type="Google" id="ProtNLM"/>
    </source>
</evidence>
<dbReference type="InterPro" id="IPR005320">
    <property type="entry name" value="Peptidase_S51"/>
</dbReference>
<keyword evidence="3" id="KW-0378">Hydrolase</keyword>
<name>A0A1F5NUF2_9BACT</name>
<reference evidence="5 6" key="1">
    <citation type="journal article" date="2016" name="Nat. Commun.">
        <title>Thousands of microbial genomes shed light on interconnected biogeochemical processes in an aquifer system.</title>
        <authorList>
            <person name="Anantharaman K."/>
            <person name="Brown C.T."/>
            <person name="Hug L.A."/>
            <person name="Sharon I."/>
            <person name="Castelle C.J."/>
            <person name="Probst A.J."/>
            <person name="Thomas B.C."/>
            <person name="Singh A."/>
            <person name="Wilkins M.J."/>
            <person name="Karaoz U."/>
            <person name="Brodie E.L."/>
            <person name="Williams K.H."/>
            <person name="Hubbard S.S."/>
            <person name="Banfield J.F."/>
        </authorList>
    </citation>
    <scope>NUCLEOTIDE SEQUENCE [LARGE SCALE GENOMIC DNA]</scope>
</reference>
<organism evidence="5 6">
    <name type="scientific">Candidatus Doudnabacteria bacterium RIFCSPHIGHO2_01_FULL_46_24</name>
    <dbReference type="NCBI Taxonomy" id="1817825"/>
    <lineage>
        <taxon>Bacteria</taxon>
        <taxon>Candidatus Doudnaibacteriota</taxon>
    </lineage>
</organism>
<evidence type="ECO:0000256" key="4">
    <source>
        <dbReference type="ARBA" id="ARBA00022825"/>
    </source>
</evidence>
<dbReference type="STRING" id="1817825.A2720_01495"/>
<comment type="caution">
    <text evidence="5">The sequence shown here is derived from an EMBL/GenBank/DDBJ whole genome shotgun (WGS) entry which is preliminary data.</text>
</comment>
<evidence type="ECO:0000256" key="1">
    <source>
        <dbReference type="ARBA" id="ARBA00006534"/>
    </source>
</evidence>
<protein>
    <recommendedName>
        <fullName evidence="7">Peptidase</fullName>
    </recommendedName>
</protein>
<dbReference type="GO" id="GO:0008236">
    <property type="term" value="F:serine-type peptidase activity"/>
    <property type="evidence" value="ECO:0007669"/>
    <property type="project" value="UniProtKB-KW"/>
</dbReference>
<dbReference type="GO" id="GO:0006508">
    <property type="term" value="P:proteolysis"/>
    <property type="evidence" value="ECO:0007669"/>
    <property type="project" value="UniProtKB-KW"/>
</dbReference>
<sequence length="189" mass="21639">MTKFVLHGGATRRFELEGNRGFFKEILTGLPQKVRVLLIYYARPETDFFELLQDDTNNFRSTSPDKDIELEIASEDQDTFRKQIENADVIYVRGGDTKKLLAKINQTPDFADLIKGKVYAGSSAGMYLLCKHYYSNDRKQFEQGLGILPIKGLAHWDQSKHDILDQLKNIGEDLPIYKLSEGQFIVLES</sequence>
<keyword evidence="2" id="KW-0645">Protease</keyword>
<dbReference type="EMBL" id="MFEL01000010">
    <property type="protein sequence ID" value="OGE81194.1"/>
    <property type="molecule type" value="Genomic_DNA"/>
</dbReference>
<dbReference type="InterPro" id="IPR029062">
    <property type="entry name" value="Class_I_gatase-like"/>
</dbReference>
<dbReference type="Pfam" id="PF03575">
    <property type="entry name" value="Peptidase_S51"/>
    <property type="match status" value="1"/>
</dbReference>
<proteinExistence type="inferred from homology"/>
<dbReference type="AlphaFoldDB" id="A0A1F5NUF2"/>
<dbReference type="Proteomes" id="UP000178892">
    <property type="component" value="Unassembled WGS sequence"/>
</dbReference>
<evidence type="ECO:0000313" key="5">
    <source>
        <dbReference type="EMBL" id="OGE81194.1"/>
    </source>
</evidence>